<evidence type="ECO:0000256" key="1">
    <source>
        <dbReference type="ARBA" id="ARBA00004604"/>
    </source>
</evidence>
<keyword evidence="3" id="KW-0479">Metal-binding</keyword>
<feature type="compositionally biased region" description="Basic and acidic residues" evidence="10">
    <location>
        <begin position="166"/>
        <end position="190"/>
    </location>
</feature>
<dbReference type="GO" id="GO:0070860">
    <property type="term" value="C:RNA polymerase I core factor complex"/>
    <property type="evidence" value="ECO:0007669"/>
    <property type="project" value="InterPro"/>
</dbReference>
<dbReference type="Pfam" id="PF20645">
    <property type="entry name" value="Rrn7_cyclin_C"/>
    <property type="match status" value="1"/>
</dbReference>
<dbReference type="InterPro" id="IPR048538">
    <property type="entry name" value="Rrn7_cyclin_C"/>
</dbReference>
<dbReference type="GO" id="GO:0008270">
    <property type="term" value="F:zinc ion binding"/>
    <property type="evidence" value="ECO:0007669"/>
    <property type="project" value="UniProtKB-KW"/>
</dbReference>
<dbReference type="InterPro" id="IPR033599">
    <property type="entry name" value="TAF1B/Rrn7"/>
</dbReference>
<reference evidence="12" key="1">
    <citation type="journal article" date="2014" name="Insect Biochem. Mol. Biol.">
        <title>An insight into the sialome of the frog biting fly, Corethrella appendiculata.</title>
        <authorList>
            <person name="Ribeiro J.M.C."/>
            <person name="Chagas A.C."/>
            <person name="Pham V.M."/>
            <person name="Lounibos L.P."/>
            <person name="Calvo E."/>
        </authorList>
    </citation>
    <scope>NUCLEOTIDE SEQUENCE</scope>
    <source>
        <tissue evidence="12">Salivary glands</tissue>
    </source>
</reference>
<keyword evidence="9" id="KW-0539">Nucleus</keyword>
<evidence type="ECO:0000256" key="7">
    <source>
        <dbReference type="ARBA" id="ARBA00023125"/>
    </source>
</evidence>
<feature type="region of interest" description="Disordered" evidence="10">
    <location>
        <begin position="139"/>
        <end position="196"/>
    </location>
</feature>
<evidence type="ECO:0000256" key="8">
    <source>
        <dbReference type="ARBA" id="ARBA00023163"/>
    </source>
</evidence>
<dbReference type="PANTHER" id="PTHR31576">
    <property type="entry name" value="TATA BOX-BINDING PROTEIN-ASSOCIATED FACTOR RNA POLYMERASE I SUBUNIT B"/>
    <property type="match status" value="1"/>
</dbReference>
<keyword evidence="8" id="KW-0804">Transcription</keyword>
<keyword evidence="5" id="KW-0862">Zinc</keyword>
<evidence type="ECO:0000256" key="6">
    <source>
        <dbReference type="ARBA" id="ARBA00023015"/>
    </source>
</evidence>
<feature type="compositionally biased region" description="Low complexity" evidence="10">
    <location>
        <begin position="146"/>
        <end position="155"/>
    </location>
</feature>
<dbReference type="GO" id="GO:0001164">
    <property type="term" value="F:RNA polymerase I core promoter sequence-specific DNA binding"/>
    <property type="evidence" value="ECO:0007669"/>
    <property type="project" value="InterPro"/>
</dbReference>
<dbReference type="GO" id="GO:0042790">
    <property type="term" value="P:nucleolar large rRNA transcription by RNA polymerase I"/>
    <property type="evidence" value="ECO:0007669"/>
    <property type="project" value="TreeGrafter"/>
</dbReference>
<evidence type="ECO:0000259" key="11">
    <source>
        <dbReference type="Pfam" id="PF20645"/>
    </source>
</evidence>
<evidence type="ECO:0000256" key="9">
    <source>
        <dbReference type="ARBA" id="ARBA00023242"/>
    </source>
</evidence>
<evidence type="ECO:0000256" key="10">
    <source>
        <dbReference type="SAM" id="MobiDB-lite"/>
    </source>
</evidence>
<protein>
    <submittedName>
        <fullName evidence="12">Putative tata box-binding protein-associated factor rna polymerase i subunit b</fullName>
    </submittedName>
</protein>
<name>U5ER76_9DIPT</name>
<evidence type="ECO:0000256" key="4">
    <source>
        <dbReference type="ARBA" id="ARBA00022771"/>
    </source>
</evidence>
<keyword evidence="6" id="KW-0805">Transcription regulation</keyword>
<feature type="domain" description="Rrn7/TAF1B C-terminal cyclin" evidence="11">
    <location>
        <begin position="325"/>
        <end position="448"/>
    </location>
</feature>
<dbReference type="AlphaFoldDB" id="U5ER76"/>
<proteinExistence type="evidence at transcript level"/>
<comment type="subcellular location">
    <subcellularLocation>
        <location evidence="1">Nucleus</location>
        <location evidence="1">Nucleolus</location>
    </subcellularLocation>
</comment>
<evidence type="ECO:0000313" key="12">
    <source>
        <dbReference type="EMBL" id="JAB55982.1"/>
    </source>
</evidence>
<keyword evidence="7" id="KW-0238">DNA-binding</keyword>
<comment type="similarity">
    <text evidence="2">Belongs to the RRN7/TAF1B family.</text>
</comment>
<evidence type="ECO:0000256" key="2">
    <source>
        <dbReference type="ARBA" id="ARBA00006899"/>
    </source>
</evidence>
<accession>U5ER76</accession>
<dbReference type="GO" id="GO:0005668">
    <property type="term" value="C:RNA polymerase transcription factor SL1 complex"/>
    <property type="evidence" value="ECO:0007669"/>
    <property type="project" value="TreeGrafter"/>
</dbReference>
<evidence type="ECO:0000256" key="3">
    <source>
        <dbReference type="ARBA" id="ARBA00022723"/>
    </source>
</evidence>
<dbReference type="EMBL" id="GANO01003889">
    <property type="protein sequence ID" value="JAB55982.1"/>
    <property type="molecule type" value="mRNA"/>
</dbReference>
<organism evidence="12">
    <name type="scientific">Corethrella appendiculata</name>
    <dbReference type="NCBI Taxonomy" id="1370023"/>
    <lineage>
        <taxon>Eukaryota</taxon>
        <taxon>Metazoa</taxon>
        <taxon>Ecdysozoa</taxon>
        <taxon>Arthropoda</taxon>
        <taxon>Hexapoda</taxon>
        <taxon>Insecta</taxon>
        <taxon>Pterygota</taxon>
        <taxon>Neoptera</taxon>
        <taxon>Endopterygota</taxon>
        <taxon>Diptera</taxon>
        <taxon>Nematocera</taxon>
        <taxon>Culicoidea</taxon>
        <taxon>Chaoboridae</taxon>
        <taxon>Corethrella</taxon>
    </lineage>
</organism>
<sequence>MDKCNVCGQSEFTLLNGFYYCDECGTAAKKIELDTTELEVLKGKREQKISTLKAKEAAKQEKHAKRLTSYEQFNYIVYGLTNQLIELGVVGKQFKLTMFQIWTHYLRRIEVAFFNKSIAEMPKMPACYKKTDIELLFNRKRKRKPSNSSNRSSNSFVSERRKARKLQRELARSEYDSKLSNSEQDRELERSLTASVTSESAASGSIKMSYSRSARRTMKKMCIRKSHINKHENDLNSVLDCHRVTKNLINPIEILSKSNIFALLYIALKESNSELEIGDLIRYGRENHIETSDGYSFVPEHIERSHLVETLSFYNRSVLDCHLTLRRRVEQLTDFLDIELKKPNLYSLCVRYIEELCLPKDILVYIERLLAFSEPVMSKSWNSSLPAFEGRAMAYILFIMKMIFGLNDETELKLSESACELNQKFIECDIKISPIFNWIEWTKYIEMRNIIIVQCDPLTYMQMDTYYDRNLLLEYWENHKQHTTNDKTLIENKIHIPNSINQLHANFQQILNEIEKIYGYETHEKALRKFEFPPSLTPFRKYLEIIIDSVNSTNEYKNIFIHESMKILDFTCTQLDPFINSEKFKNKLKHLKIELNMNKVKNNFEQFHLVEPSVYENTRGGKKDLEEFYIVDTDNCDEEQWEIENKVEHNETANNKKPISPIDYEMMLQQRFQKCLNLEKESLETLDNNYQQQKYLSKNSSQNSTNISFNLPNFHYWTRDIDLFSVKRTKLDEFEQIQNEFPKSFNFLLKECSRIVEMESRDVYGELLILENYFINCIEPIFANTTKPNHYKFKSRSLRRNNQLSNITRLFNLF</sequence>
<evidence type="ECO:0000256" key="5">
    <source>
        <dbReference type="ARBA" id="ARBA00022833"/>
    </source>
</evidence>
<keyword evidence="4" id="KW-0863">Zinc-finger</keyword>
<dbReference type="PANTHER" id="PTHR31576:SF2">
    <property type="entry name" value="TATA BOX-BINDING PROTEIN-ASSOCIATED FACTOR RNA POLYMERASE I SUBUNIT B"/>
    <property type="match status" value="1"/>
</dbReference>